<gene>
    <name evidence="4" type="ORF">INT48_009524</name>
</gene>
<name>A0A8H7VWV1_9FUNG</name>
<dbReference type="AlphaFoldDB" id="A0A8H7VWV1"/>
<protein>
    <submittedName>
        <fullName evidence="4">Uncharacterized protein</fullName>
    </submittedName>
</protein>
<keyword evidence="3" id="KW-1133">Transmembrane helix</keyword>
<evidence type="ECO:0000313" key="5">
    <source>
        <dbReference type="Proteomes" id="UP000613177"/>
    </source>
</evidence>
<feature type="region of interest" description="Disordered" evidence="2">
    <location>
        <begin position="196"/>
        <end position="251"/>
    </location>
</feature>
<evidence type="ECO:0000256" key="1">
    <source>
        <dbReference type="SAM" id="Coils"/>
    </source>
</evidence>
<organism evidence="4 5">
    <name type="scientific">Thamnidium elegans</name>
    <dbReference type="NCBI Taxonomy" id="101142"/>
    <lineage>
        <taxon>Eukaryota</taxon>
        <taxon>Fungi</taxon>
        <taxon>Fungi incertae sedis</taxon>
        <taxon>Mucoromycota</taxon>
        <taxon>Mucoromycotina</taxon>
        <taxon>Mucoromycetes</taxon>
        <taxon>Mucorales</taxon>
        <taxon>Mucorineae</taxon>
        <taxon>Mucoraceae</taxon>
        <taxon>Thamnidium</taxon>
    </lineage>
</organism>
<evidence type="ECO:0000313" key="4">
    <source>
        <dbReference type="EMBL" id="KAG2237396.1"/>
    </source>
</evidence>
<comment type="caution">
    <text evidence="4">The sequence shown here is derived from an EMBL/GenBank/DDBJ whole genome shotgun (WGS) entry which is preliminary data.</text>
</comment>
<keyword evidence="1" id="KW-0175">Coiled coil</keyword>
<keyword evidence="5" id="KW-1185">Reference proteome</keyword>
<sequence length="347" mass="38695">MLTNQDTKTIVSTIDRFQNDLDHLFYEWNTIHIVLESIRNAFTVKENVTEEHLDEVDRELSIAYDDLMSQVRHLERQLKRMSNEINQKLIVQQQQQWDRRFGTPTPGASCATTVHSKGRKASVPLRIDCNDTSKSTFYDTGSMNDLSPTTAVSSKRDLSILNNNLAPPRGRSLLDSIKCIPSSILQFFKKWSQRKETPKESNSLEKSVNFTKGNKGKQSQNSSSAHVGKVVRHSYSDPRLSPGSTAVGDDDEERHGYFGMIVEKKKRSPRGWVAAVMMILVGALIAITFVLVGLGKALDPSTGQHTPNVTTTSHHSVTPVMTSMPSSFVLPTASVIKIILTLKPTQT</sequence>
<keyword evidence="3" id="KW-0472">Membrane</keyword>
<dbReference type="EMBL" id="JAEPRE010000006">
    <property type="protein sequence ID" value="KAG2237396.1"/>
    <property type="molecule type" value="Genomic_DNA"/>
</dbReference>
<dbReference type="Proteomes" id="UP000613177">
    <property type="component" value="Unassembled WGS sequence"/>
</dbReference>
<keyword evidence="3" id="KW-0812">Transmembrane</keyword>
<reference evidence="4" key="1">
    <citation type="submission" date="2021-01" db="EMBL/GenBank/DDBJ databases">
        <title>Metabolic potential, ecology and presence of endohyphal bacteria is reflected in genomic diversity of Mucoromycotina.</title>
        <authorList>
            <person name="Muszewska A."/>
            <person name="Okrasinska A."/>
            <person name="Steczkiewicz K."/>
            <person name="Drgas O."/>
            <person name="Orlowska M."/>
            <person name="Perlinska-Lenart U."/>
            <person name="Aleksandrzak-Piekarczyk T."/>
            <person name="Szatraj K."/>
            <person name="Zielenkiewicz U."/>
            <person name="Pilsyk S."/>
            <person name="Malc E."/>
            <person name="Mieczkowski P."/>
            <person name="Kruszewska J.S."/>
            <person name="Biernat P."/>
            <person name="Pawlowska J."/>
        </authorList>
    </citation>
    <scope>NUCLEOTIDE SEQUENCE</scope>
    <source>
        <strain evidence="4">WA0000018081</strain>
    </source>
</reference>
<feature type="coiled-coil region" evidence="1">
    <location>
        <begin position="64"/>
        <end position="91"/>
    </location>
</feature>
<accession>A0A8H7VWV1</accession>
<evidence type="ECO:0000256" key="3">
    <source>
        <dbReference type="SAM" id="Phobius"/>
    </source>
</evidence>
<proteinExistence type="predicted"/>
<evidence type="ECO:0000256" key="2">
    <source>
        <dbReference type="SAM" id="MobiDB-lite"/>
    </source>
</evidence>
<feature type="compositionally biased region" description="Polar residues" evidence="2">
    <location>
        <begin position="204"/>
        <end position="225"/>
    </location>
</feature>
<feature type="transmembrane region" description="Helical" evidence="3">
    <location>
        <begin position="272"/>
        <end position="294"/>
    </location>
</feature>